<gene>
    <name evidence="1" type="ORF">CLIB1444_07S04896</name>
</gene>
<keyword evidence="2" id="KW-1185">Reference proteome</keyword>
<accession>A0ACA9YBS5</accession>
<reference evidence="1" key="1">
    <citation type="submission" date="2022-06" db="EMBL/GenBank/DDBJ databases">
        <authorList>
            <person name="Legras J.-L."/>
            <person name="Devillers H."/>
            <person name="Grondin C."/>
        </authorList>
    </citation>
    <scope>NUCLEOTIDE SEQUENCE</scope>
    <source>
        <strain evidence="1">CLIB 1444</strain>
    </source>
</reference>
<protein>
    <submittedName>
        <fullName evidence="1">Auxilin-like clathrin uncoating factor Swa2p</fullName>
    </submittedName>
</protein>
<proteinExistence type="predicted"/>
<dbReference type="EMBL" id="CALSDN010000007">
    <property type="protein sequence ID" value="CAH6721896.1"/>
    <property type="molecule type" value="Genomic_DNA"/>
</dbReference>
<sequence length="775" mass="87058">MVPPKKDAFADIFQSATSSNSSIDRKKNLSDLQKSKVNDGLTSNLNNMSLNGSRPNVSQSNNSNWDQFDIFNTSSASSNVSGSKNGSRVETPLNDPFDIFNDLPSKPSPPPQQTPQQTTHSINSIAPQSGNGGNLLDDEFTDAFHPEPVSQPIIEPKPVQPTFEPESSIQYSSTSRPTSRPTPRPRSNEKKDALIAQLIEIGFTDDVANNAIDEVGMDLQACVNFIMSGGKSRPNSNQPRRDESPKDLNFNEISNDLFNKASSFFNKSKKTVMKNIEQFQQSQNFNGFGGYNNKKDNSVPAWMRNQEKYKSQASERNPNGEDFEDYGDDEDNIDHEAIKHFMEAQRLKDKERNKARYDQLKSKINGRSPSPQKPSVQSNPPLQPSSRVHTPVQRPSPTPELKHESIPTPKSSTPQQSIPQAKEADLLGLNEGLSRAQKFKAQASDDITYVSSRRRKPASSPSPSMASTQKVPRKTTKQPLDQFSQSDYETGKEKATKSFSNGDYDDAFLNYTKCLNVLPSTHELRIVILSNLSITLIKLGNYKTARDHCDEGLSLISKEELSDTSYLINERPIKSWYTKLLARKAEALEMMESFIDSLECYMELIRLGVNDKKVMDAKRRVNNIVNPPPKKAKPVPVSKSTSVSSSNETVNRVKEQNRKQQERESQKSQLYDEVHSKVFAWSNGKEDNLRTLLIGLPDILPQSLGFPFLTTKKISLNDLMLPKKVKINYMKVISSIHPDKLNNLNLKVEEEMLCQSVFITLNKSWDIFKEQNGIN</sequence>
<comment type="caution">
    <text evidence="1">The sequence shown here is derived from an EMBL/GenBank/DDBJ whole genome shotgun (WGS) entry which is preliminary data.</text>
</comment>
<evidence type="ECO:0000313" key="2">
    <source>
        <dbReference type="Proteomes" id="UP001152531"/>
    </source>
</evidence>
<organism evidence="1 2">
    <name type="scientific">[Candida] jaroonii</name>
    <dbReference type="NCBI Taxonomy" id="467808"/>
    <lineage>
        <taxon>Eukaryota</taxon>
        <taxon>Fungi</taxon>
        <taxon>Dikarya</taxon>
        <taxon>Ascomycota</taxon>
        <taxon>Saccharomycotina</taxon>
        <taxon>Pichiomycetes</taxon>
        <taxon>Debaryomycetaceae</taxon>
        <taxon>Yamadazyma</taxon>
    </lineage>
</organism>
<evidence type="ECO:0000313" key="1">
    <source>
        <dbReference type="EMBL" id="CAH6721896.1"/>
    </source>
</evidence>
<name>A0ACA9YBS5_9ASCO</name>
<dbReference type="Proteomes" id="UP001152531">
    <property type="component" value="Unassembled WGS sequence"/>
</dbReference>